<evidence type="ECO:0000256" key="4">
    <source>
        <dbReference type="ARBA" id="ARBA00023242"/>
    </source>
</evidence>
<evidence type="ECO:0000256" key="2">
    <source>
        <dbReference type="ARBA" id="ARBA00023125"/>
    </source>
</evidence>
<evidence type="ECO:0000259" key="9">
    <source>
        <dbReference type="PROSITE" id="PS50803"/>
    </source>
</evidence>
<feature type="domain" description="OAR" evidence="9">
    <location>
        <begin position="420"/>
        <end position="433"/>
    </location>
</feature>
<dbReference type="Pfam" id="PF03826">
    <property type="entry name" value="OAR"/>
    <property type="match status" value="1"/>
</dbReference>
<feature type="region of interest" description="Disordered" evidence="7">
    <location>
        <begin position="24"/>
        <end position="54"/>
    </location>
</feature>
<keyword evidence="4 5" id="KW-0539">Nucleus</keyword>
<evidence type="ECO:0000256" key="5">
    <source>
        <dbReference type="PROSITE-ProRule" id="PRU00108"/>
    </source>
</evidence>
<protein>
    <submittedName>
        <fullName evidence="11">Pituitary homeobox homolog Ptx1-like</fullName>
    </submittedName>
</protein>
<accession>A0ABM0GQ70</accession>
<feature type="compositionally biased region" description="Acidic residues" evidence="7">
    <location>
        <begin position="210"/>
        <end position="226"/>
    </location>
</feature>
<evidence type="ECO:0000313" key="11">
    <source>
        <dbReference type="RefSeq" id="XP_002734904.1"/>
    </source>
</evidence>
<dbReference type="PROSITE" id="PS50071">
    <property type="entry name" value="HOMEOBOX_2"/>
    <property type="match status" value="1"/>
</dbReference>
<feature type="compositionally biased region" description="Basic and acidic residues" evidence="7">
    <location>
        <begin position="184"/>
        <end position="197"/>
    </location>
</feature>
<dbReference type="PANTHER" id="PTHR24329:SF362">
    <property type="entry name" value="INTESTINE-SPECIFIC HOMEOBOX"/>
    <property type="match status" value="1"/>
</dbReference>
<dbReference type="SUPFAM" id="SSF46689">
    <property type="entry name" value="Homeodomain-like"/>
    <property type="match status" value="1"/>
</dbReference>
<reference evidence="11" key="1">
    <citation type="submission" date="2025-08" db="UniProtKB">
        <authorList>
            <consortium name="RefSeq"/>
        </authorList>
    </citation>
    <scope>IDENTIFICATION</scope>
    <source>
        <tissue evidence="11">Testes</tissue>
    </source>
</reference>
<evidence type="ECO:0000256" key="3">
    <source>
        <dbReference type="ARBA" id="ARBA00023155"/>
    </source>
</evidence>
<dbReference type="Proteomes" id="UP000694865">
    <property type="component" value="Unplaced"/>
</dbReference>
<dbReference type="InterPro" id="IPR050649">
    <property type="entry name" value="Paired_Homeobox_TFs"/>
</dbReference>
<proteinExistence type="predicted"/>
<evidence type="ECO:0000313" key="10">
    <source>
        <dbReference type="Proteomes" id="UP000694865"/>
    </source>
</evidence>
<dbReference type="InterPro" id="IPR003654">
    <property type="entry name" value="OAR_dom"/>
</dbReference>
<dbReference type="CDD" id="cd00086">
    <property type="entry name" value="homeodomain"/>
    <property type="match status" value="1"/>
</dbReference>
<feature type="compositionally biased region" description="Acidic residues" evidence="7">
    <location>
        <begin position="241"/>
        <end position="253"/>
    </location>
</feature>
<feature type="region of interest" description="Disordered" evidence="7">
    <location>
        <begin position="155"/>
        <end position="278"/>
    </location>
</feature>
<evidence type="ECO:0000259" key="8">
    <source>
        <dbReference type="PROSITE" id="PS50071"/>
    </source>
</evidence>
<feature type="compositionally biased region" description="Basic and acidic residues" evidence="7">
    <location>
        <begin position="164"/>
        <end position="174"/>
    </location>
</feature>
<organism evidence="10 11">
    <name type="scientific">Saccoglossus kowalevskii</name>
    <name type="common">Acorn worm</name>
    <dbReference type="NCBI Taxonomy" id="10224"/>
    <lineage>
        <taxon>Eukaryota</taxon>
        <taxon>Metazoa</taxon>
        <taxon>Hemichordata</taxon>
        <taxon>Enteropneusta</taxon>
        <taxon>Harrimaniidae</taxon>
        <taxon>Saccoglossus</taxon>
    </lineage>
</organism>
<feature type="compositionally biased region" description="Basic and acidic residues" evidence="7">
    <location>
        <begin position="227"/>
        <end position="240"/>
    </location>
</feature>
<feature type="domain" description="Homeobox" evidence="8">
    <location>
        <begin position="270"/>
        <end position="330"/>
    </location>
</feature>
<dbReference type="Pfam" id="PF00046">
    <property type="entry name" value="Homeodomain"/>
    <property type="match status" value="1"/>
</dbReference>
<sequence length="442" mass="50639">MTVTSKRTLKYSIDEILRKDCGNDSDITREPFGTHQRDSGARRQSNAISSTHTACRQTHVPAMVESTMIPAHQQPTAAYWPYHQLYQNYSLQPNKLTPTPLDYRLLYSTFLSHSQLAFQNSDQQIARRRISPLSPASYTGCYGLVPNQTHFINGPHYSHTFNDSTDKSDHEPQKRHPTQAISPCDRDKHAKLGKPDTDISNTKVLHIEDDSVDDKEVEYDSASEDEEHARRRETVCKIENETEETDGDLEESHDDNNNDFTLETDSKYKKPKRRARTTFSPEQLRELENVFKITHYPDVHTRDKLARATDLPEQRVQIWFQNRRAKWRKYEKLGNFGGLQDLTETEMVPAPRSSAASTHHHGYNEINFDDCPQPDVVSNEYSQMVSAAGITIPVPPVIPAISPPAVNINETPGGNRVRRSSIATLRWKAKEHEAEIEKQYFR</sequence>
<dbReference type="GeneID" id="100368782"/>
<feature type="DNA-binding region" description="Homeobox" evidence="5">
    <location>
        <begin position="272"/>
        <end position="331"/>
    </location>
</feature>
<dbReference type="SMART" id="SM00389">
    <property type="entry name" value="HOX"/>
    <property type="match status" value="1"/>
</dbReference>
<dbReference type="PROSITE" id="PS50803">
    <property type="entry name" value="OAR"/>
    <property type="match status" value="1"/>
</dbReference>
<keyword evidence="2 5" id="KW-0238">DNA-binding</keyword>
<evidence type="ECO:0000256" key="1">
    <source>
        <dbReference type="ARBA" id="ARBA00004123"/>
    </source>
</evidence>
<dbReference type="PROSITE" id="PS00027">
    <property type="entry name" value="HOMEOBOX_1"/>
    <property type="match status" value="1"/>
</dbReference>
<keyword evidence="3 5" id="KW-0371">Homeobox</keyword>
<name>A0ABM0GQ70_SACKO</name>
<gene>
    <name evidence="11" type="primary">LOC100368782</name>
</gene>
<dbReference type="RefSeq" id="XP_002734904.1">
    <property type="nucleotide sequence ID" value="XM_002734858.2"/>
</dbReference>
<dbReference type="InterPro" id="IPR017970">
    <property type="entry name" value="Homeobox_CS"/>
</dbReference>
<comment type="subcellular location">
    <subcellularLocation>
        <location evidence="1 5 6">Nucleus</location>
    </subcellularLocation>
</comment>
<dbReference type="Gene3D" id="1.10.10.60">
    <property type="entry name" value="Homeodomain-like"/>
    <property type="match status" value="1"/>
</dbReference>
<dbReference type="PANTHER" id="PTHR24329">
    <property type="entry name" value="HOMEOBOX PROTEIN ARISTALESS"/>
    <property type="match status" value="1"/>
</dbReference>
<dbReference type="InterPro" id="IPR009057">
    <property type="entry name" value="Homeodomain-like_sf"/>
</dbReference>
<evidence type="ECO:0000256" key="7">
    <source>
        <dbReference type="SAM" id="MobiDB-lite"/>
    </source>
</evidence>
<evidence type="ECO:0000256" key="6">
    <source>
        <dbReference type="RuleBase" id="RU000682"/>
    </source>
</evidence>
<dbReference type="InterPro" id="IPR001356">
    <property type="entry name" value="HD"/>
</dbReference>
<keyword evidence="10" id="KW-1185">Reference proteome</keyword>
<feature type="compositionally biased region" description="Polar residues" evidence="7">
    <location>
        <begin position="42"/>
        <end position="54"/>
    </location>
</feature>